<evidence type="ECO:0000313" key="3">
    <source>
        <dbReference type="Proteomes" id="UP000481858"/>
    </source>
</evidence>
<organism evidence="2 3">
    <name type="scientific">Xylaria multiplex</name>
    <dbReference type="NCBI Taxonomy" id="323545"/>
    <lineage>
        <taxon>Eukaryota</taxon>
        <taxon>Fungi</taxon>
        <taxon>Dikarya</taxon>
        <taxon>Ascomycota</taxon>
        <taxon>Pezizomycotina</taxon>
        <taxon>Sordariomycetes</taxon>
        <taxon>Xylariomycetidae</taxon>
        <taxon>Xylariales</taxon>
        <taxon>Xylariaceae</taxon>
        <taxon>Xylaria</taxon>
    </lineage>
</organism>
<dbReference type="Proteomes" id="UP000481858">
    <property type="component" value="Unassembled WGS sequence"/>
</dbReference>
<dbReference type="InParanoid" id="A0A7C8N2M9"/>
<comment type="caution">
    <text evidence="2">The sequence shown here is derived from an EMBL/GenBank/DDBJ whole genome shotgun (WGS) entry which is preliminary data.</text>
</comment>
<dbReference type="AlphaFoldDB" id="A0A7C8N2M9"/>
<dbReference type="OrthoDB" id="4658046at2759"/>
<reference evidence="2 3" key="1">
    <citation type="submission" date="2019-12" db="EMBL/GenBank/DDBJ databases">
        <title>Draft genome sequence of the ascomycete Xylaria multiplex DSM 110363.</title>
        <authorList>
            <person name="Buettner E."/>
            <person name="Kellner H."/>
        </authorList>
    </citation>
    <scope>NUCLEOTIDE SEQUENCE [LARGE SCALE GENOMIC DNA]</scope>
    <source>
        <strain evidence="2 3">DSM 110363</strain>
    </source>
</reference>
<proteinExistence type="predicted"/>
<evidence type="ECO:0000256" key="1">
    <source>
        <dbReference type="SAM" id="SignalP"/>
    </source>
</evidence>
<keyword evidence="3" id="KW-1185">Reference proteome</keyword>
<gene>
    <name evidence="2" type="ORF">GQX73_g8478</name>
</gene>
<dbReference type="InterPro" id="IPR036334">
    <property type="entry name" value="Bubble_sf"/>
</dbReference>
<name>A0A7C8N2M9_9PEZI</name>
<protein>
    <submittedName>
        <fullName evidence="2">Uncharacterized protein</fullName>
    </submittedName>
</protein>
<feature type="chain" id="PRO_5029021128" evidence="1">
    <location>
        <begin position="23"/>
        <end position="99"/>
    </location>
</feature>
<dbReference type="EMBL" id="WUBL01000126">
    <property type="protein sequence ID" value="KAF2965077.1"/>
    <property type="molecule type" value="Genomic_DNA"/>
</dbReference>
<sequence>MKFAAAAIAFSIFLASAPLALANSIGNAVARQVPEHICESRFGAPIDAFYVGEECEGDAYACDISCREIIQCFNGVFVIIASCNTFTCAGNNNGGAICE</sequence>
<evidence type="ECO:0000313" key="2">
    <source>
        <dbReference type="EMBL" id="KAF2965077.1"/>
    </source>
</evidence>
<feature type="signal peptide" evidence="1">
    <location>
        <begin position="1"/>
        <end position="22"/>
    </location>
</feature>
<dbReference type="SUPFAM" id="SSF103565">
    <property type="entry name" value="Bubble protein"/>
    <property type="match status" value="1"/>
</dbReference>
<accession>A0A7C8N2M9</accession>
<keyword evidence="1" id="KW-0732">Signal</keyword>